<evidence type="ECO:0000256" key="3">
    <source>
        <dbReference type="ARBA" id="ARBA00022989"/>
    </source>
</evidence>
<dbReference type="EMBL" id="QXFM01000112">
    <property type="protein sequence ID" value="RIV83531.1"/>
    <property type="molecule type" value="Genomic_DNA"/>
</dbReference>
<feature type="domain" description="DUF5935" evidence="7">
    <location>
        <begin position="10"/>
        <end position="202"/>
    </location>
</feature>
<feature type="transmembrane region" description="Helical" evidence="5">
    <location>
        <begin position="52"/>
        <end position="73"/>
    </location>
</feature>
<dbReference type="Pfam" id="PF19358">
    <property type="entry name" value="DUF5935"/>
    <property type="match status" value="1"/>
</dbReference>
<protein>
    <submittedName>
        <fullName evidence="8">Putative O-glycosylation ligase, exosortase A system-associated</fullName>
    </submittedName>
</protein>
<gene>
    <name evidence="8" type="ORF">D2V17_13155</name>
</gene>
<evidence type="ECO:0000256" key="2">
    <source>
        <dbReference type="ARBA" id="ARBA00022692"/>
    </source>
</evidence>
<feature type="transmembrane region" description="Helical" evidence="5">
    <location>
        <begin position="408"/>
        <end position="429"/>
    </location>
</feature>
<dbReference type="InterPro" id="IPR017528">
    <property type="entry name" value="CHP03097O-antigen_lig-rel"/>
</dbReference>
<evidence type="ECO:0000313" key="8">
    <source>
        <dbReference type="EMBL" id="RIV83531.1"/>
    </source>
</evidence>
<dbReference type="PANTHER" id="PTHR37422:SF13">
    <property type="entry name" value="LIPOPOLYSACCHARIDE BIOSYNTHESIS PROTEIN PA4999-RELATED"/>
    <property type="match status" value="1"/>
</dbReference>
<organism evidence="8 9">
    <name type="scientific">Aurantiacibacter xanthus</name>
    <dbReference type="NCBI Taxonomy" id="1784712"/>
    <lineage>
        <taxon>Bacteria</taxon>
        <taxon>Pseudomonadati</taxon>
        <taxon>Pseudomonadota</taxon>
        <taxon>Alphaproteobacteria</taxon>
        <taxon>Sphingomonadales</taxon>
        <taxon>Erythrobacteraceae</taxon>
        <taxon>Aurantiacibacter</taxon>
    </lineage>
</organism>
<feature type="transmembrane region" description="Helical" evidence="5">
    <location>
        <begin position="85"/>
        <end position="102"/>
    </location>
</feature>
<feature type="transmembrane region" description="Helical" evidence="5">
    <location>
        <begin position="175"/>
        <end position="196"/>
    </location>
</feature>
<dbReference type="GO" id="GO:0016020">
    <property type="term" value="C:membrane"/>
    <property type="evidence" value="ECO:0007669"/>
    <property type="project" value="UniProtKB-SubCell"/>
</dbReference>
<evidence type="ECO:0000313" key="9">
    <source>
        <dbReference type="Proteomes" id="UP000265366"/>
    </source>
</evidence>
<dbReference type="GO" id="GO:0016874">
    <property type="term" value="F:ligase activity"/>
    <property type="evidence" value="ECO:0007669"/>
    <property type="project" value="UniProtKB-KW"/>
</dbReference>
<dbReference type="Proteomes" id="UP000265366">
    <property type="component" value="Unassembled WGS sequence"/>
</dbReference>
<feature type="transmembrane region" description="Helical" evidence="5">
    <location>
        <begin position="253"/>
        <end position="270"/>
    </location>
</feature>
<feature type="domain" description="O-antigen ligase-related" evidence="6">
    <location>
        <begin position="218"/>
        <end position="368"/>
    </location>
</feature>
<evidence type="ECO:0000256" key="5">
    <source>
        <dbReference type="SAM" id="Phobius"/>
    </source>
</evidence>
<keyword evidence="4 5" id="KW-0472">Membrane</keyword>
<keyword evidence="9" id="KW-1185">Reference proteome</keyword>
<keyword evidence="2 5" id="KW-0812">Transmembrane</keyword>
<evidence type="ECO:0000259" key="7">
    <source>
        <dbReference type="Pfam" id="PF19358"/>
    </source>
</evidence>
<proteinExistence type="predicted"/>
<feature type="transmembrane region" description="Helical" evidence="5">
    <location>
        <begin position="12"/>
        <end position="40"/>
    </location>
</feature>
<evidence type="ECO:0000256" key="1">
    <source>
        <dbReference type="ARBA" id="ARBA00004141"/>
    </source>
</evidence>
<evidence type="ECO:0000259" key="6">
    <source>
        <dbReference type="Pfam" id="PF04932"/>
    </source>
</evidence>
<dbReference type="OrthoDB" id="9772644at2"/>
<dbReference type="InterPro" id="IPR051533">
    <property type="entry name" value="WaaL-like"/>
</dbReference>
<dbReference type="NCBIfam" id="TIGR03097">
    <property type="entry name" value="PEP_O_lig_1"/>
    <property type="match status" value="1"/>
</dbReference>
<evidence type="ECO:0000256" key="4">
    <source>
        <dbReference type="ARBA" id="ARBA00023136"/>
    </source>
</evidence>
<feature type="transmembrane region" description="Helical" evidence="5">
    <location>
        <begin position="360"/>
        <end position="378"/>
    </location>
</feature>
<dbReference type="AlphaFoldDB" id="A0A3A1P2R0"/>
<sequence>MPERVLEAAMVDLVLLAFIGLMAAMGLKRPFVWVLLYIYIDLVIPQKIGWGLIQALPLSLMMFVLAFGGWLALDSKEGSRFTFRQGLIVALLALCAFTTFRAVFQDSAWQKWDWVWKNLLFAAFLPLAMRTRLRIEAVALVMVLSIGAICISGGMKTVFGGGGYGTLKLLVVENSGIYESSIISIAAIAIIPIAVWLARFGTVFRPHWTVTVFVACLSLACLLMPVGTNARTGLVCAAVMAVMMLRTVRNRFVYAGLAGAALVMAVPFLPQSFLDRMGTITDHQEDESASTRIAVWNWTLDYAKQHPFGGGFDAYRANSFTYQMPQVTGSGNSRSITYVEVTDEGRAYHSSYFEMLGEQGWLGLGLWLLLHGIGLLQMELVRRRFRPKDGEKLGWQCGLADALQQAHVVFLIGALFVGIAFQPFGFLIVGMEIAFGSYLKRQDGTGRQPRFAPPAEPLAQA</sequence>
<comment type="caution">
    <text evidence="8">The sequence shown here is derived from an EMBL/GenBank/DDBJ whole genome shotgun (WGS) entry which is preliminary data.</text>
</comment>
<dbReference type="PANTHER" id="PTHR37422">
    <property type="entry name" value="TEICHURONIC ACID BIOSYNTHESIS PROTEIN TUAE"/>
    <property type="match status" value="1"/>
</dbReference>
<keyword evidence="8" id="KW-0436">Ligase</keyword>
<comment type="subcellular location">
    <subcellularLocation>
        <location evidence="1">Membrane</location>
        <topology evidence="1">Multi-pass membrane protein</topology>
    </subcellularLocation>
</comment>
<feature type="transmembrane region" description="Helical" evidence="5">
    <location>
        <begin position="137"/>
        <end position="155"/>
    </location>
</feature>
<reference evidence="8 9" key="1">
    <citation type="submission" date="2018-08" db="EMBL/GenBank/DDBJ databases">
        <title>Erythrobacter zhengii sp.nov., a bacterium isolated from deep-sea sediment.</title>
        <authorList>
            <person name="Fang C."/>
            <person name="Wu Y.-H."/>
            <person name="Sun C."/>
            <person name="Wang H."/>
            <person name="Cheng H."/>
            <person name="Meng F.-X."/>
            <person name="Wang C.-S."/>
            <person name="Xu X.-W."/>
        </authorList>
    </citation>
    <scope>NUCLEOTIDE SEQUENCE [LARGE SCALE GENOMIC DNA]</scope>
    <source>
        <strain evidence="8 9">CCTCC AB 2015396</strain>
    </source>
</reference>
<accession>A0A3A1P2R0</accession>
<dbReference type="InterPro" id="IPR045979">
    <property type="entry name" value="DUF5935"/>
</dbReference>
<feature type="transmembrane region" description="Helical" evidence="5">
    <location>
        <begin position="208"/>
        <end position="226"/>
    </location>
</feature>
<dbReference type="Pfam" id="PF04932">
    <property type="entry name" value="Wzy_C"/>
    <property type="match status" value="1"/>
</dbReference>
<keyword evidence="3 5" id="KW-1133">Transmembrane helix</keyword>
<name>A0A3A1P2R0_9SPHN</name>
<dbReference type="InterPro" id="IPR007016">
    <property type="entry name" value="O-antigen_ligase-rel_domated"/>
</dbReference>